<evidence type="ECO:0000313" key="11">
    <source>
        <dbReference type="EMBL" id="RZB80798.1"/>
    </source>
</evidence>
<gene>
    <name evidence="11" type="ORF">D0Y65_030494</name>
</gene>
<feature type="compositionally biased region" description="Polar residues" evidence="8">
    <location>
        <begin position="311"/>
        <end position="332"/>
    </location>
</feature>
<sequence length="700" mass="77813">MEERWRFITWLKLFRVFVAVVSLSPFSMQPIWCTTLNNEGLALQKMRERVVIDRLGGLSSWNSKEGEIDPCSWFGVECSHGNVVSLNLKDLCLHGTLAPEIGKLVHVKSIIFRNNYFYGDIPKEILQLEDLEVLDLGFNNFSGQFPFHDLASYPSLTTLLLDNNDNLASLTPEVYELKTFSELHVDEEQLTGATTREACASITNNWHIGQHGDIASRRKLLQAANRSKRGDDEKETLSPSPFPSTLSPVLEPFSSSESPSDSPISSPEISHSPSPSLSTFFFILSPSPSPEVAPTPDLSPPANPPMVVFTPPQSNWGSMPSPASSSNQGNAYSSNTKQHTVIIWSTVGGFSFLILVSAIVFACFRSNKVVTVKPWATGLSGQLQKAFVSGVPSLKRTELEVACEDFSNIIGSLPEGTIYKGTLSSGVEIAVASSAVTSSQDWSKKMETQFRKKIEMLSRVNHKNFVNLIGYCEENKPFTRMMVFEYAPNGTLFEHLHIREAEQLDWGMRMRIAVGIAYCLEHLHQLTPPIAYRNILSSSMYLTEDYAAKLSDLSLWTDIVSTKKGSEAPQLLETASAYIKANVYSFGVLLFELITGRIPFAMENGLFEDWAAEYMKGQPLKDLVDTSLNSLQANEIEKWEEVINSCVHQDPEKRPTMREVTAKLKEITAMGPDGATPKASPLWWAEIEIMPSDLSSEVKP</sequence>
<dbReference type="Gramene" id="XM_028335137.1">
    <property type="protein sequence ID" value="XP_028190938.1"/>
    <property type="gene ID" value="LOC114376842"/>
</dbReference>
<comment type="subcellular location">
    <subcellularLocation>
        <location evidence="7">Endomembrane system</location>
        <topology evidence="7">Single-pass type I membrane protein</topology>
    </subcellularLocation>
</comment>
<feature type="transmembrane region" description="Helical" evidence="9">
    <location>
        <begin position="341"/>
        <end position="364"/>
    </location>
</feature>
<dbReference type="InterPro" id="IPR000719">
    <property type="entry name" value="Prot_kinase_dom"/>
</dbReference>
<evidence type="ECO:0000256" key="1">
    <source>
        <dbReference type="ARBA" id="ARBA00022614"/>
    </source>
</evidence>
<keyword evidence="3" id="KW-0732">Signal</keyword>
<evidence type="ECO:0000313" key="12">
    <source>
        <dbReference type="Proteomes" id="UP000289340"/>
    </source>
</evidence>
<evidence type="ECO:0000256" key="4">
    <source>
        <dbReference type="ARBA" id="ARBA00022737"/>
    </source>
</evidence>
<dbReference type="FunFam" id="3.30.200.20:FF:000489">
    <property type="entry name" value="Inactive receptor-like serine/threonine-protein kinase"/>
    <property type="match status" value="1"/>
</dbReference>
<dbReference type="Gene3D" id="3.80.10.10">
    <property type="entry name" value="Ribonuclease Inhibitor"/>
    <property type="match status" value="1"/>
</dbReference>
<evidence type="ECO:0000259" key="10">
    <source>
        <dbReference type="PROSITE" id="PS50011"/>
    </source>
</evidence>
<evidence type="ECO:0000256" key="6">
    <source>
        <dbReference type="ARBA" id="ARBA00023136"/>
    </source>
</evidence>
<dbReference type="GO" id="GO:0004672">
    <property type="term" value="F:protein kinase activity"/>
    <property type="evidence" value="ECO:0007669"/>
    <property type="project" value="InterPro"/>
</dbReference>
<dbReference type="Pfam" id="PF07714">
    <property type="entry name" value="PK_Tyr_Ser-Thr"/>
    <property type="match status" value="1"/>
</dbReference>
<keyword evidence="5 9" id="KW-1133">Transmembrane helix</keyword>
<dbReference type="FunFam" id="3.80.10.10:FF:000129">
    <property type="entry name" value="Leucine-rich repeat receptor-like kinase"/>
    <property type="match status" value="1"/>
</dbReference>
<dbReference type="PROSITE" id="PS50011">
    <property type="entry name" value="PROTEIN_KINASE_DOM"/>
    <property type="match status" value="1"/>
</dbReference>
<keyword evidence="2 9" id="KW-0812">Transmembrane</keyword>
<dbReference type="PANTHER" id="PTHR46084:SF14">
    <property type="entry name" value="PROTEIN KINASE DOMAIN-CONTAINING PROTEIN"/>
    <property type="match status" value="1"/>
</dbReference>
<feature type="compositionally biased region" description="Low complexity" evidence="8">
    <location>
        <begin position="237"/>
        <end position="272"/>
    </location>
</feature>
<dbReference type="GO" id="GO:0005524">
    <property type="term" value="F:ATP binding"/>
    <property type="evidence" value="ECO:0007669"/>
    <property type="project" value="InterPro"/>
</dbReference>
<dbReference type="SUPFAM" id="SSF52058">
    <property type="entry name" value="L domain-like"/>
    <property type="match status" value="1"/>
</dbReference>
<proteinExistence type="predicted"/>
<dbReference type="GO" id="GO:0012505">
    <property type="term" value="C:endomembrane system"/>
    <property type="evidence" value="ECO:0007669"/>
    <property type="project" value="UniProtKB-SubCell"/>
</dbReference>
<comment type="caution">
    <text evidence="11">The sequence shown here is derived from an EMBL/GenBank/DDBJ whole genome shotgun (WGS) entry which is preliminary data.</text>
</comment>
<keyword evidence="6 9" id="KW-0472">Membrane</keyword>
<feature type="compositionally biased region" description="Pro residues" evidence="8">
    <location>
        <begin position="291"/>
        <end position="304"/>
    </location>
</feature>
<name>A0A445I3U9_GLYSO</name>
<evidence type="ECO:0000256" key="8">
    <source>
        <dbReference type="SAM" id="MobiDB-lite"/>
    </source>
</evidence>
<dbReference type="Gene3D" id="1.10.510.10">
    <property type="entry name" value="Transferase(Phosphotransferase) domain 1"/>
    <property type="match status" value="1"/>
</dbReference>
<dbReference type="Gene3D" id="3.30.200.20">
    <property type="entry name" value="Phosphorylase Kinase, domain 1"/>
    <property type="match status" value="1"/>
</dbReference>
<evidence type="ECO:0000256" key="2">
    <source>
        <dbReference type="ARBA" id="ARBA00022692"/>
    </source>
</evidence>
<keyword evidence="12" id="KW-1185">Reference proteome</keyword>
<dbReference type="InterPro" id="IPR032675">
    <property type="entry name" value="LRR_dom_sf"/>
</dbReference>
<dbReference type="Proteomes" id="UP000289340">
    <property type="component" value="Chromosome 11"/>
</dbReference>
<feature type="domain" description="Protein kinase" evidence="10">
    <location>
        <begin position="404"/>
        <end position="667"/>
    </location>
</feature>
<dbReference type="EMBL" id="QZWG01000011">
    <property type="protein sequence ID" value="RZB80798.1"/>
    <property type="molecule type" value="Genomic_DNA"/>
</dbReference>
<dbReference type="Pfam" id="PF08263">
    <property type="entry name" value="LRRNT_2"/>
    <property type="match status" value="1"/>
</dbReference>
<evidence type="ECO:0000256" key="9">
    <source>
        <dbReference type="SAM" id="Phobius"/>
    </source>
</evidence>
<dbReference type="InterPro" id="IPR001245">
    <property type="entry name" value="Ser-Thr/Tyr_kinase_cat_dom"/>
</dbReference>
<evidence type="ECO:0000256" key="7">
    <source>
        <dbReference type="ARBA" id="ARBA00046288"/>
    </source>
</evidence>
<evidence type="ECO:0000256" key="3">
    <source>
        <dbReference type="ARBA" id="ARBA00022729"/>
    </source>
</evidence>
<evidence type="ECO:0000256" key="5">
    <source>
        <dbReference type="ARBA" id="ARBA00022989"/>
    </source>
</evidence>
<dbReference type="AlphaFoldDB" id="A0A445I3U9"/>
<dbReference type="PANTHER" id="PTHR46084">
    <property type="entry name" value="PROTEIN MALE DISCOVERER 2"/>
    <property type="match status" value="1"/>
</dbReference>
<keyword evidence="1" id="KW-0433">Leucine-rich repeat</keyword>
<feature type="region of interest" description="Disordered" evidence="8">
    <location>
        <begin position="224"/>
        <end position="272"/>
    </location>
</feature>
<protein>
    <submittedName>
        <fullName evidence="11">Protein MALE DISCOVERER 1</fullName>
    </submittedName>
</protein>
<organism evidence="11 12">
    <name type="scientific">Glycine soja</name>
    <name type="common">Wild soybean</name>
    <dbReference type="NCBI Taxonomy" id="3848"/>
    <lineage>
        <taxon>Eukaryota</taxon>
        <taxon>Viridiplantae</taxon>
        <taxon>Streptophyta</taxon>
        <taxon>Embryophyta</taxon>
        <taxon>Tracheophyta</taxon>
        <taxon>Spermatophyta</taxon>
        <taxon>Magnoliopsida</taxon>
        <taxon>eudicotyledons</taxon>
        <taxon>Gunneridae</taxon>
        <taxon>Pentapetalae</taxon>
        <taxon>rosids</taxon>
        <taxon>fabids</taxon>
        <taxon>Fabales</taxon>
        <taxon>Fabaceae</taxon>
        <taxon>Papilionoideae</taxon>
        <taxon>50 kb inversion clade</taxon>
        <taxon>NPAAA clade</taxon>
        <taxon>indigoferoid/millettioid clade</taxon>
        <taxon>Phaseoleae</taxon>
        <taxon>Glycine</taxon>
        <taxon>Glycine subgen. Soja</taxon>
    </lineage>
</organism>
<accession>A0A445I3U9</accession>
<reference evidence="11 12" key="1">
    <citation type="submission" date="2018-09" db="EMBL/GenBank/DDBJ databases">
        <title>A high-quality reference genome of wild soybean provides a powerful tool to mine soybean genomes.</title>
        <authorList>
            <person name="Xie M."/>
            <person name="Chung C.Y.L."/>
            <person name="Li M.-W."/>
            <person name="Wong F.-L."/>
            <person name="Chan T.-F."/>
            <person name="Lam H.-M."/>
        </authorList>
    </citation>
    <scope>NUCLEOTIDE SEQUENCE [LARGE SCALE GENOMIC DNA]</scope>
    <source>
        <strain evidence="12">cv. W05</strain>
        <tissue evidence="11">Hypocotyl of etiolated seedlings</tissue>
    </source>
</reference>
<keyword evidence="4" id="KW-0677">Repeat</keyword>
<dbReference type="InterPro" id="IPR011009">
    <property type="entry name" value="Kinase-like_dom_sf"/>
</dbReference>
<dbReference type="InterPro" id="IPR013210">
    <property type="entry name" value="LRR_N_plant-typ"/>
</dbReference>
<dbReference type="SUPFAM" id="SSF56112">
    <property type="entry name" value="Protein kinase-like (PK-like)"/>
    <property type="match status" value="1"/>
</dbReference>
<feature type="region of interest" description="Disordered" evidence="8">
    <location>
        <begin position="291"/>
        <end position="332"/>
    </location>
</feature>